<dbReference type="InterPro" id="IPR001789">
    <property type="entry name" value="Sig_transdc_resp-reg_receiver"/>
</dbReference>
<dbReference type="GO" id="GO:0000160">
    <property type="term" value="P:phosphorelay signal transduction system"/>
    <property type="evidence" value="ECO:0007669"/>
    <property type="project" value="InterPro"/>
</dbReference>
<dbReference type="OrthoDB" id="9797341at2"/>
<dbReference type="PANTHER" id="PTHR43214">
    <property type="entry name" value="TWO-COMPONENT RESPONSE REGULATOR"/>
    <property type="match status" value="1"/>
</dbReference>
<evidence type="ECO:0000256" key="1">
    <source>
        <dbReference type="ARBA" id="ARBA00022553"/>
    </source>
</evidence>
<keyword evidence="3" id="KW-0238">DNA-binding</keyword>
<dbReference type="SUPFAM" id="SSF46894">
    <property type="entry name" value="C-terminal effector domain of the bipartite response regulators"/>
    <property type="match status" value="1"/>
</dbReference>
<feature type="domain" description="HTH luxR-type" evidence="6">
    <location>
        <begin position="157"/>
        <end position="222"/>
    </location>
</feature>
<dbReference type="Pfam" id="PF00072">
    <property type="entry name" value="Response_reg"/>
    <property type="match status" value="1"/>
</dbReference>
<evidence type="ECO:0000313" key="8">
    <source>
        <dbReference type="EMBL" id="RXK60028.1"/>
    </source>
</evidence>
<gene>
    <name evidence="8" type="ORF">ESA94_13355</name>
</gene>
<feature type="modified residue" description="4-aspartylphosphate" evidence="5">
    <location>
        <position position="64"/>
    </location>
</feature>
<keyword evidence="9" id="KW-1185">Reference proteome</keyword>
<evidence type="ECO:0000259" key="6">
    <source>
        <dbReference type="PROSITE" id="PS50043"/>
    </source>
</evidence>
<dbReference type="AlphaFoldDB" id="A0A4Q1CI28"/>
<evidence type="ECO:0000313" key="9">
    <source>
        <dbReference type="Proteomes" id="UP000290204"/>
    </source>
</evidence>
<dbReference type="SUPFAM" id="SSF52172">
    <property type="entry name" value="CheY-like"/>
    <property type="match status" value="1"/>
</dbReference>
<sequence length="226" mass="25840">MLPTKTPLKIAIVDDHNLFRKGLIKLISLGDKENKYSILFEAENGNDLKDKLKSKSPPDIILMDIDMPDLNGYEAVDWLRKYHPDISILVVSMFETEEPIMRMLRMGVKGYLSKDIEVEDMHQALEAIANKGFYYSDLVSGIMAQNIQSTNPEIRLKQGSALILTENEREFLKLACTELTYSQIADRMNLSPKTIDGYRESLFQKFQVKSRVSLAMYAVKNNLVKI</sequence>
<evidence type="ECO:0000256" key="2">
    <source>
        <dbReference type="ARBA" id="ARBA00023015"/>
    </source>
</evidence>
<organism evidence="8 9">
    <name type="scientific">Lacibacter luteus</name>
    <dbReference type="NCBI Taxonomy" id="2508719"/>
    <lineage>
        <taxon>Bacteria</taxon>
        <taxon>Pseudomonadati</taxon>
        <taxon>Bacteroidota</taxon>
        <taxon>Chitinophagia</taxon>
        <taxon>Chitinophagales</taxon>
        <taxon>Chitinophagaceae</taxon>
        <taxon>Lacibacter</taxon>
    </lineage>
</organism>
<dbReference type="InterPro" id="IPR058245">
    <property type="entry name" value="NreC/VraR/RcsB-like_REC"/>
</dbReference>
<dbReference type="Proteomes" id="UP000290204">
    <property type="component" value="Unassembled WGS sequence"/>
</dbReference>
<dbReference type="PROSITE" id="PS50110">
    <property type="entry name" value="RESPONSE_REGULATORY"/>
    <property type="match status" value="1"/>
</dbReference>
<dbReference type="GO" id="GO:0006355">
    <property type="term" value="P:regulation of DNA-templated transcription"/>
    <property type="evidence" value="ECO:0007669"/>
    <property type="project" value="InterPro"/>
</dbReference>
<dbReference type="Pfam" id="PF00196">
    <property type="entry name" value="GerE"/>
    <property type="match status" value="1"/>
</dbReference>
<dbReference type="EMBL" id="SDHW01000003">
    <property type="protein sequence ID" value="RXK60028.1"/>
    <property type="molecule type" value="Genomic_DNA"/>
</dbReference>
<dbReference type="SMART" id="SM00448">
    <property type="entry name" value="REC"/>
    <property type="match status" value="1"/>
</dbReference>
<dbReference type="CDD" id="cd06170">
    <property type="entry name" value="LuxR_C_like"/>
    <property type="match status" value="1"/>
</dbReference>
<reference evidence="8 9" key="1">
    <citation type="submission" date="2019-01" db="EMBL/GenBank/DDBJ databases">
        <title>Lacibacter sp. strain TTM-7.</title>
        <authorList>
            <person name="Chen W.-M."/>
        </authorList>
    </citation>
    <scope>NUCLEOTIDE SEQUENCE [LARGE SCALE GENOMIC DNA]</scope>
    <source>
        <strain evidence="8 9">TTM-7</strain>
    </source>
</reference>
<dbReference type="SMART" id="SM00421">
    <property type="entry name" value="HTH_LUXR"/>
    <property type="match status" value="1"/>
</dbReference>
<accession>A0A4Q1CI28</accession>
<dbReference type="InterPro" id="IPR016032">
    <property type="entry name" value="Sig_transdc_resp-reg_C-effctor"/>
</dbReference>
<dbReference type="Gene3D" id="3.40.50.2300">
    <property type="match status" value="1"/>
</dbReference>
<dbReference type="InterPro" id="IPR039420">
    <property type="entry name" value="WalR-like"/>
</dbReference>
<evidence type="ECO:0000256" key="3">
    <source>
        <dbReference type="ARBA" id="ARBA00023125"/>
    </source>
</evidence>
<evidence type="ECO:0000256" key="4">
    <source>
        <dbReference type="ARBA" id="ARBA00023163"/>
    </source>
</evidence>
<feature type="domain" description="Response regulatory" evidence="7">
    <location>
        <begin position="9"/>
        <end position="129"/>
    </location>
</feature>
<dbReference type="InterPro" id="IPR000792">
    <property type="entry name" value="Tscrpt_reg_LuxR_C"/>
</dbReference>
<keyword evidence="4" id="KW-0804">Transcription</keyword>
<keyword evidence="2" id="KW-0805">Transcription regulation</keyword>
<name>A0A4Q1CI28_9BACT</name>
<comment type="caution">
    <text evidence="8">The sequence shown here is derived from an EMBL/GenBank/DDBJ whole genome shotgun (WGS) entry which is preliminary data.</text>
</comment>
<dbReference type="RefSeq" id="WP_129131402.1">
    <property type="nucleotide sequence ID" value="NZ_SDHW01000003.1"/>
</dbReference>
<dbReference type="PROSITE" id="PS50043">
    <property type="entry name" value="HTH_LUXR_2"/>
    <property type="match status" value="1"/>
</dbReference>
<dbReference type="CDD" id="cd17535">
    <property type="entry name" value="REC_NarL-like"/>
    <property type="match status" value="1"/>
</dbReference>
<keyword evidence="1 5" id="KW-0597">Phosphoprotein</keyword>
<dbReference type="PANTHER" id="PTHR43214:SF41">
    <property type="entry name" value="NITRATE_NITRITE RESPONSE REGULATOR PROTEIN NARP"/>
    <property type="match status" value="1"/>
</dbReference>
<proteinExistence type="predicted"/>
<dbReference type="InterPro" id="IPR011006">
    <property type="entry name" value="CheY-like_superfamily"/>
</dbReference>
<evidence type="ECO:0000259" key="7">
    <source>
        <dbReference type="PROSITE" id="PS50110"/>
    </source>
</evidence>
<protein>
    <submittedName>
        <fullName evidence="8">Response regulator transcription factor</fullName>
    </submittedName>
</protein>
<dbReference type="GO" id="GO:0003677">
    <property type="term" value="F:DNA binding"/>
    <property type="evidence" value="ECO:0007669"/>
    <property type="project" value="UniProtKB-KW"/>
</dbReference>
<evidence type="ECO:0000256" key="5">
    <source>
        <dbReference type="PROSITE-ProRule" id="PRU00169"/>
    </source>
</evidence>